<dbReference type="OrthoDB" id="101614at2759"/>
<dbReference type="EMBL" id="AVOT02047786">
    <property type="protein sequence ID" value="MBW0543064.1"/>
    <property type="molecule type" value="Genomic_DNA"/>
</dbReference>
<keyword evidence="2" id="KW-1185">Reference proteome</keyword>
<reference evidence="1" key="1">
    <citation type="submission" date="2021-03" db="EMBL/GenBank/DDBJ databases">
        <title>Draft genome sequence of rust myrtle Austropuccinia psidii MF-1, a brazilian biotype.</title>
        <authorList>
            <person name="Quecine M.C."/>
            <person name="Pachon D.M.R."/>
            <person name="Bonatelli M.L."/>
            <person name="Correr F.H."/>
            <person name="Franceschini L.M."/>
            <person name="Leite T.F."/>
            <person name="Margarido G.R.A."/>
            <person name="Almeida C.A."/>
            <person name="Ferrarezi J.A."/>
            <person name="Labate C.A."/>
        </authorList>
    </citation>
    <scope>NUCLEOTIDE SEQUENCE</scope>
    <source>
        <strain evidence="1">MF-1</strain>
    </source>
</reference>
<accession>A0A9Q3FQC4</accession>
<gene>
    <name evidence="1" type="ORF">O181_082779</name>
</gene>
<name>A0A9Q3FQC4_9BASI</name>
<sequence length="121" mass="13793">MNLGVLRKVGHNEQVEVTTPVIITWHNDKSRMVGNFKALSTYTIPDKYELLKNAYDEGRLHLLDEIIYHRTKHTCVMTLTDRALINTILHELHNSHSKENLSPLAGEAGSTWVLTFALTLK</sequence>
<dbReference type="Proteomes" id="UP000765509">
    <property type="component" value="Unassembled WGS sequence"/>
</dbReference>
<evidence type="ECO:0000313" key="2">
    <source>
        <dbReference type="Proteomes" id="UP000765509"/>
    </source>
</evidence>
<organism evidence="1 2">
    <name type="scientific">Austropuccinia psidii MF-1</name>
    <dbReference type="NCBI Taxonomy" id="1389203"/>
    <lineage>
        <taxon>Eukaryota</taxon>
        <taxon>Fungi</taxon>
        <taxon>Dikarya</taxon>
        <taxon>Basidiomycota</taxon>
        <taxon>Pucciniomycotina</taxon>
        <taxon>Pucciniomycetes</taxon>
        <taxon>Pucciniales</taxon>
        <taxon>Sphaerophragmiaceae</taxon>
        <taxon>Austropuccinia</taxon>
    </lineage>
</organism>
<evidence type="ECO:0000313" key="1">
    <source>
        <dbReference type="EMBL" id="MBW0543064.1"/>
    </source>
</evidence>
<protein>
    <submittedName>
        <fullName evidence="1">Uncharacterized protein</fullName>
    </submittedName>
</protein>
<comment type="caution">
    <text evidence="1">The sequence shown here is derived from an EMBL/GenBank/DDBJ whole genome shotgun (WGS) entry which is preliminary data.</text>
</comment>
<proteinExistence type="predicted"/>
<dbReference type="AlphaFoldDB" id="A0A9Q3FQC4"/>